<dbReference type="EC" id="2.7.11.1" evidence="5 20"/>
<keyword evidence="26" id="KW-1185">Reference proteome</keyword>
<dbReference type="PROSITE" id="PS00915">
    <property type="entry name" value="PI3_4_KINASE_1"/>
    <property type="match status" value="1"/>
</dbReference>
<evidence type="ECO:0000256" key="16">
    <source>
        <dbReference type="ARBA" id="ARBA00023242"/>
    </source>
</evidence>
<feature type="compositionally biased region" description="Low complexity" evidence="21">
    <location>
        <begin position="195"/>
        <end position="206"/>
    </location>
</feature>
<reference evidence="25 26" key="1">
    <citation type="journal article" date="2013" name="BMC Genomics">
        <title>Genomics-driven discovery of the pneumocandin biosynthetic gene cluster in the fungus Glarea lozoyensis.</title>
        <authorList>
            <person name="Chen L."/>
            <person name="Yue Q."/>
            <person name="Zhang X."/>
            <person name="Xiang M."/>
            <person name="Wang C."/>
            <person name="Li S."/>
            <person name="Che Y."/>
            <person name="Ortiz-Lopez F.J."/>
            <person name="Bills G.F."/>
            <person name="Liu X."/>
            <person name="An Z."/>
        </authorList>
    </citation>
    <scope>NUCLEOTIDE SEQUENCE [LARGE SCALE GENOMIC DNA]</scope>
    <source>
        <strain evidence="26">ATCC 20868 / MF5171</strain>
    </source>
</reference>
<dbReference type="GO" id="GO:0000781">
    <property type="term" value="C:chromosome, telomeric region"/>
    <property type="evidence" value="ECO:0007669"/>
    <property type="project" value="UniProtKB-SubCell"/>
</dbReference>
<evidence type="ECO:0000256" key="18">
    <source>
        <dbReference type="ARBA" id="ARBA00047899"/>
    </source>
</evidence>
<dbReference type="InterPro" id="IPR038980">
    <property type="entry name" value="ATM_plant"/>
</dbReference>
<evidence type="ECO:0000259" key="24">
    <source>
        <dbReference type="PROSITE" id="PS51190"/>
    </source>
</evidence>
<gene>
    <name evidence="25" type="ORF">GLAREA_11294</name>
</gene>
<evidence type="ECO:0000256" key="2">
    <source>
        <dbReference type="ARBA" id="ARBA00004574"/>
    </source>
</evidence>
<dbReference type="Gene3D" id="1.10.1070.11">
    <property type="entry name" value="Phosphatidylinositol 3-/4-kinase, catalytic domain"/>
    <property type="match status" value="1"/>
</dbReference>
<dbReference type="GO" id="GO:0006281">
    <property type="term" value="P:DNA repair"/>
    <property type="evidence" value="ECO:0007669"/>
    <property type="project" value="InterPro"/>
</dbReference>
<evidence type="ECO:0000256" key="21">
    <source>
        <dbReference type="SAM" id="MobiDB-lite"/>
    </source>
</evidence>
<evidence type="ECO:0000256" key="10">
    <source>
        <dbReference type="ARBA" id="ARBA00022741"/>
    </source>
</evidence>
<evidence type="ECO:0000256" key="19">
    <source>
        <dbReference type="ARBA" id="ARBA00048679"/>
    </source>
</evidence>
<evidence type="ECO:0000256" key="9">
    <source>
        <dbReference type="ARBA" id="ARBA00022679"/>
    </source>
</evidence>
<dbReference type="Gene3D" id="3.30.1010.10">
    <property type="entry name" value="Phosphatidylinositol 3-kinase Catalytic Subunit, Chain A, domain 4"/>
    <property type="match status" value="1"/>
</dbReference>
<proteinExistence type="inferred from homology"/>
<keyword evidence="12 20" id="KW-0418">Kinase</keyword>
<protein>
    <recommendedName>
        <fullName evidence="6 20">Serine/threonine-protein kinase Tel1</fullName>
        <ecNumber evidence="5 20">2.7.11.1</ecNumber>
    </recommendedName>
</protein>
<dbReference type="OrthoDB" id="381190at2759"/>
<dbReference type="InterPro" id="IPR011009">
    <property type="entry name" value="Kinase-like_dom_sf"/>
</dbReference>
<organism evidence="25 26">
    <name type="scientific">Glarea lozoyensis (strain ATCC 20868 / MF5171)</name>
    <dbReference type="NCBI Taxonomy" id="1116229"/>
    <lineage>
        <taxon>Eukaryota</taxon>
        <taxon>Fungi</taxon>
        <taxon>Dikarya</taxon>
        <taxon>Ascomycota</taxon>
        <taxon>Pezizomycotina</taxon>
        <taxon>Leotiomycetes</taxon>
        <taxon>Helotiales</taxon>
        <taxon>Helotiaceae</taxon>
        <taxon>Glarea</taxon>
    </lineage>
</organism>
<comment type="catalytic activity">
    <reaction evidence="19">
        <text>L-seryl-[protein] + ATP = O-phospho-L-seryl-[protein] + ADP + H(+)</text>
        <dbReference type="Rhea" id="RHEA:17989"/>
        <dbReference type="Rhea" id="RHEA-COMP:9863"/>
        <dbReference type="Rhea" id="RHEA-COMP:11604"/>
        <dbReference type="ChEBI" id="CHEBI:15378"/>
        <dbReference type="ChEBI" id="CHEBI:29999"/>
        <dbReference type="ChEBI" id="CHEBI:30616"/>
        <dbReference type="ChEBI" id="CHEBI:83421"/>
        <dbReference type="ChEBI" id="CHEBI:456216"/>
        <dbReference type="EC" id="2.7.11.1"/>
    </reaction>
</comment>
<dbReference type="PROSITE" id="PS51189">
    <property type="entry name" value="FAT"/>
    <property type="match status" value="1"/>
</dbReference>
<keyword evidence="14 20" id="KW-0156">Chromatin regulator</keyword>
<accession>S3DEQ5</accession>
<dbReference type="PANTHER" id="PTHR37079">
    <property type="entry name" value="SERINE/THREONINE-PROTEIN KINASE ATM"/>
    <property type="match status" value="1"/>
</dbReference>
<dbReference type="CDD" id="cd05171">
    <property type="entry name" value="PIKKc_ATM"/>
    <property type="match status" value="1"/>
</dbReference>
<evidence type="ECO:0000256" key="6">
    <source>
        <dbReference type="ARBA" id="ARBA00014619"/>
    </source>
</evidence>
<evidence type="ECO:0000256" key="15">
    <source>
        <dbReference type="ARBA" id="ARBA00022895"/>
    </source>
</evidence>
<keyword evidence="9 20" id="KW-0808">Transferase</keyword>
<keyword evidence="7 20" id="KW-0158">Chromosome</keyword>
<dbReference type="GO" id="GO:0106310">
    <property type="term" value="F:protein serine kinase activity"/>
    <property type="evidence" value="ECO:0007669"/>
    <property type="project" value="RHEA"/>
</dbReference>
<dbReference type="RefSeq" id="XP_008077673.1">
    <property type="nucleotide sequence ID" value="XM_008079482.1"/>
</dbReference>
<dbReference type="SMART" id="SM00146">
    <property type="entry name" value="PI3Kc"/>
    <property type="match status" value="1"/>
</dbReference>
<keyword evidence="8 20" id="KW-0723">Serine/threonine-protein kinase</keyword>
<dbReference type="Pfam" id="PF02260">
    <property type="entry name" value="FATC"/>
    <property type="match status" value="1"/>
</dbReference>
<evidence type="ECO:0000259" key="22">
    <source>
        <dbReference type="PROSITE" id="PS50290"/>
    </source>
</evidence>
<dbReference type="PANTHER" id="PTHR37079:SF4">
    <property type="entry name" value="SERINE_THREONINE-PROTEIN KINASE ATM"/>
    <property type="match status" value="1"/>
</dbReference>
<keyword evidence="13 20" id="KW-0067">ATP-binding</keyword>
<dbReference type="InterPro" id="IPR021668">
    <property type="entry name" value="TAN"/>
</dbReference>
<dbReference type="SMART" id="SM01342">
    <property type="entry name" value="TAN"/>
    <property type="match status" value="1"/>
</dbReference>
<comment type="similarity">
    <text evidence="3 20">Belongs to the PI3/PI4-kinase family. ATM subfamily.</text>
</comment>
<dbReference type="eggNOG" id="KOG0892">
    <property type="taxonomic scope" value="Eukaryota"/>
</dbReference>
<evidence type="ECO:0000256" key="1">
    <source>
        <dbReference type="ARBA" id="ARBA00004123"/>
    </source>
</evidence>
<dbReference type="PROSITE" id="PS51190">
    <property type="entry name" value="FATC"/>
    <property type="match status" value="1"/>
</dbReference>
<evidence type="ECO:0000256" key="5">
    <source>
        <dbReference type="ARBA" id="ARBA00012513"/>
    </source>
</evidence>
<keyword evidence="16 20" id="KW-0539">Nucleus</keyword>
<dbReference type="GO" id="GO:0035556">
    <property type="term" value="P:intracellular signal transduction"/>
    <property type="evidence" value="ECO:0007669"/>
    <property type="project" value="UniProtKB-ARBA"/>
</dbReference>
<dbReference type="SUPFAM" id="SSF56112">
    <property type="entry name" value="Protein kinase-like (PK-like)"/>
    <property type="match status" value="1"/>
</dbReference>
<dbReference type="Pfam" id="PF00454">
    <property type="entry name" value="PI3_PI4_kinase"/>
    <property type="match status" value="1"/>
</dbReference>
<comment type="function">
    <text evidence="17 20">Serine/threonine protein kinase which activates checkpoint signaling upon genotoxic stresses such as ionizing radiation (IR), ultraviolet light (UV), or DNA replication stalling, thereby acting as a DNA damage sensor. Recognizes the substrate consensus sequence [ST]-Q. Phosphorylates histone H2A to form H2AS128ph (gamma-H2A) at sites of DNA damage, involved in the regulation of DNA damage response mechanism. Required for the control of telomere length and genome stability.</text>
</comment>
<comment type="subcellular location">
    <subcellularLocation>
        <location evidence="2 20">Chromosome</location>
        <location evidence="2 20">Telomere</location>
    </subcellularLocation>
    <subcellularLocation>
        <location evidence="1 20">Nucleus</location>
    </subcellularLocation>
</comment>
<dbReference type="HOGENOM" id="CLU_000178_8_2_1"/>
<dbReference type="InterPro" id="IPR014009">
    <property type="entry name" value="PIK_FAT"/>
</dbReference>
<dbReference type="InterPro" id="IPR036940">
    <property type="entry name" value="PI3/4_kinase_cat_sf"/>
</dbReference>
<evidence type="ECO:0000313" key="26">
    <source>
        <dbReference type="Proteomes" id="UP000016922"/>
    </source>
</evidence>
<dbReference type="FunFam" id="3.30.1010.10:FF:000019">
    <property type="entry name" value="Serine/threonine-protein kinase Tel1"/>
    <property type="match status" value="1"/>
</dbReference>
<dbReference type="EMBL" id="KE145354">
    <property type="protein sequence ID" value="EPE35594.1"/>
    <property type="molecule type" value="Genomic_DNA"/>
</dbReference>
<keyword evidence="10 20" id="KW-0547">Nucleotide-binding</keyword>
<feature type="domain" description="PI3K/PI4K catalytic" evidence="22">
    <location>
        <begin position="2593"/>
        <end position="2904"/>
    </location>
</feature>
<feature type="region of interest" description="Disordered" evidence="21">
    <location>
        <begin position="427"/>
        <end position="449"/>
    </location>
</feature>
<dbReference type="InterPro" id="IPR044107">
    <property type="entry name" value="PIKKc_ATM"/>
</dbReference>
<evidence type="ECO:0000256" key="12">
    <source>
        <dbReference type="ARBA" id="ARBA00022777"/>
    </source>
</evidence>
<evidence type="ECO:0000256" key="7">
    <source>
        <dbReference type="ARBA" id="ARBA00022454"/>
    </source>
</evidence>
<dbReference type="Pfam" id="PF11640">
    <property type="entry name" value="TAN"/>
    <property type="match status" value="1"/>
</dbReference>
<dbReference type="GeneID" id="19470335"/>
<evidence type="ECO:0000256" key="11">
    <source>
        <dbReference type="ARBA" id="ARBA00022763"/>
    </source>
</evidence>
<evidence type="ECO:0000256" key="14">
    <source>
        <dbReference type="ARBA" id="ARBA00022853"/>
    </source>
</evidence>
<dbReference type="GO" id="GO:0006325">
    <property type="term" value="P:chromatin organization"/>
    <property type="evidence" value="ECO:0007669"/>
    <property type="project" value="UniProtKB-KW"/>
</dbReference>
<evidence type="ECO:0000256" key="13">
    <source>
        <dbReference type="ARBA" id="ARBA00022840"/>
    </source>
</evidence>
<evidence type="ECO:0000256" key="4">
    <source>
        <dbReference type="ARBA" id="ARBA00011370"/>
    </source>
</evidence>
<dbReference type="PROSITE" id="PS00916">
    <property type="entry name" value="PI3_4_KINASE_2"/>
    <property type="match status" value="1"/>
</dbReference>
<dbReference type="SMART" id="SM01343">
    <property type="entry name" value="FATC"/>
    <property type="match status" value="1"/>
</dbReference>
<evidence type="ECO:0000313" key="25">
    <source>
        <dbReference type="EMBL" id="EPE35594.1"/>
    </source>
</evidence>
<evidence type="ECO:0000259" key="23">
    <source>
        <dbReference type="PROSITE" id="PS51189"/>
    </source>
</evidence>
<comment type="subunit">
    <text evidence="4">Associates with DNA double-strand breaks.</text>
</comment>
<evidence type="ECO:0000256" key="3">
    <source>
        <dbReference type="ARBA" id="ARBA00010769"/>
    </source>
</evidence>
<dbReference type="InterPro" id="IPR003152">
    <property type="entry name" value="FATC_dom"/>
</dbReference>
<feature type="domain" description="FAT" evidence="23">
    <location>
        <begin position="1882"/>
        <end position="2488"/>
    </location>
</feature>
<evidence type="ECO:0000256" key="20">
    <source>
        <dbReference type="RuleBase" id="RU365027"/>
    </source>
</evidence>
<dbReference type="KEGG" id="glz:GLAREA_11294"/>
<comment type="catalytic activity">
    <reaction evidence="18 20">
        <text>L-threonyl-[protein] + ATP = O-phospho-L-threonyl-[protein] + ADP + H(+)</text>
        <dbReference type="Rhea" id="RHEA:46608"/>
        <dbReference type="Rhea" id="RHEA-COMP:11060"/>
        <dbReference type="Rhea" id="RHEA-COMP:11605"/>
        <dbReference type="ChEBI" id="CHEBI:15378"/>
        <dbReference type="ChEBI" id="CHEBI:30013"/>
        <dbReference type="ChEBI" id="CHEBI:30616"/>
        <dbReference type="ChEBI" id="CHEBI:61977"/>
        <dbReference type="ChEBI" id="CHEBI:456216"/>
        <dbReference type="EC" id="2.7.11.1"/>
    </reaction>
</comment>
<dbReference type="InterPro" id="IPR000403">
    <property type="entry name" value="PI3/4_kinase_cat_dom"/>
</dbReference>
<keyword evidence="11 20" id="KW-0227">DNA damage</keyword>
<evidence type="ECO:0000256" key="8">
    <source>
        <dbReference type="ARBA" id="ARBA00022527"/>
    </source>
</evidence>
<dbReference type="STRING" id="1116229.S3DEQ5"/>
<dbReference type="InterPro" id="IPR018936">
    <property type="entry name" value="PI3/4_kinase_CS"/>
</dbReference>
<sequence>MASSSEKSSNLQHHLDRITTEKKELRANLAELVDFVEHNSANLTVLNDKAWHKIYETLFQVVVTEKHTLLNSKATGRTHPSKGRLEILSSALRRILKAGPPNLKPKTLSAVVDHITQMLPSTDGKYFEPVLGPYLKAMHVVLGHQANVERMKRQTWLDVIDFCVEGINGFVEDSEKETNKIPRSSSGTGGRSIPSRSLVRSTSTSSNGANESNTTSLAKFHAEELLEILHLLVTPTSVGIAECYETVSKCVLSFWNALWHPQGSRVEKSFVSILSALNRVITYTRTDKISFTITLAQEVVPIISQFWQSKSVAKDEGLNAVRDEMLLFLFAVHPHLEKCLSEGDHAVKLLEDLSDVLKADYTKRAAKDQLQIDDLEMVDFGSDPLVSPFSLAPFGLRRHNIRGERNWAHLHVIGILEGLISIGMQRESLSDKPDGSPNHPSKRQKVTRSSDRIFDSLKLEDEKSRVSGLQMLPFILSNQQLKAPDLEELLDLLATLAADKRGDIAVWVLLTISSCTFQNLSTTVDSTLWLSLWRIGTRALVLSNTCRAAALQLHAILATQLLVYRDVSEDVSAIVTSADVNGPVILCDCSIFLMVHLLQTRIREVPSASLSTSKHAVRWLFAKWDPSDKSFASRSAIHVHPFQIMGLFRTSLGLEQLPLKSNTMLPLGRLAQAWQYQVDVENIVRYMLLLDDHLISSTTICKSCPKVTEHGRIVYFTDTSHFLTTLKLILELMSSKSSELLQSWRSSSVDDSSTISIDTFRSAVDTTMTMLLAMPHFFRSNLQQVPTFEACIRDLCKELLDFLKSSDARDSIGARALAESLVISIQPYLPPCDMHEFVNLSRKNPHLLDFLISVADAVGKRQSLHTNPSLNIEEDPMDVDDDFKEFSQHSHGRLDTQTSAIPRQLLALDASSASFDFVVASRLLLVANMDLKQTAVTSIPRSFIEKLCAMQDEELLLNHYFINELLRSDMTLEAEDATLLFERVLFLLKAPDFDLCEVSLVLALDCAIGLASLWLAAEAESELAEFAMDFYYWLAETALENMILSPELQKRSGELLLLLMKESPEYGTNIPLQSARSLLFTLLERSELCVKWYIADHLPEIFQLFLLEDHDAIFVDILEVLPSDSEWLEGMCFRVIALSKLASKWPTLQRRCIYHIFEVPEKVSESLGHAVQCMSKVSSALQLTNSRELFALFAPQILFTWLAADSGISNLPFEIFGFETLRDLISKHQDEVTGIMMMLGQDDEIEVVISLLGEEATNLFERSFTKIIAYTVAYDLSVPPPSSSEKRYITGESRLKKRLGPERFIQYLNNNFADIVALLFTISDPHDSLDKYLLQKRNLQPAGHIMSRIKALTENRAVLPPLTQPTFKAKKLSAQLDHLCTKTQFESSDIYTPALVVFIARKVSNTIHPALGSLHACAVLRKIRTLICFAGKSVTTGYPLEMLLQILQPYIKDTQCANDAIGIMQYLLETGIEHISRVPNFVAGISLSVFGSLKEIAKADRASSTQESQHKSTISRITTFHKWFGSYLRKQYMDMLPKSRSSSSLQRLFESACTIDWVGNADLRTSESDLLLRLLQDEHKSPKLLDGPSREIALQMLCHDFQAPDSFRTDVLGDDEASVANAVAVWKSCRGGISNKKYLSWASRVLGRAFAASGVIEQDLLRESSLSQMKSLTPKPSINGSQAGIVDLLQELTLGRNKDNIGLAEIALRLALSKSDDTVVQTFRDCINPGLYDASIWAPFTVPPSDVWDDDDLLRIFDGCYDERGIQHENWVRNLTVNLARSVSNDDLLHAVVPVLGNVGGFAEKAFPFIIHLVLSTQLQDQQSMKKKLSASFNTWFDRSETIDKNNLKVLINALLYLRTQPPKDDRPSGNRLQWLTIDYMKAATAATHCGMHKTALLFIEEHYSTPLKSSRRSSFKDVLEQHEMPVDILLDVFQSIEDPDMYYGVQQTSNLSTILARFEYEKDGPKSLAFRGAQFDSHIRRGDKEADKDAQSLVKALDVLSLSGLSHSLLQAQQSVDMSASSIESMYQTARKLEQWDIPVPDVSSNNSIAVYKAFQAINIADDHASIRDALDDSFNFTMNALVSKDLGVSDLHSSLQTLAALVEMDEIFSTRGSEQIEEMLARFEARSNWMKTGSFDDVSQILSCRGTALSTLSQRPRLQSLMNVAPVDTRLVEVRASLLASTLNRAHNALQESLSLATSMMDLIGPCRELSLNLDAAVHIEAANALWDQGETTSSIGILQGLDNTALLKKQAVPVSRADLLSKTGYQVSVARLEKADKIIDRYLRPALKELRGRIEGSDASHVFHQFAVFCDQQLEDPDSLEDLERLQKLSNGKRDEVIQWEKLLKAATSNSDRSRYKSHLGKAKIWYKLDEEELQRHMSNRQDFLRSSLENYLLALAASDDHDKVALRFTALWLEHADEDLANASVSQHLSKVPSRKFAPLMNQLTSRLQDSPAQFHRQLFSLVLRICVDHPYHGMYQIYSGTSTKPDSKDEAAVSRRDAARKVAARLSAHDKVGQIWGNLSAINKLYGMLAGEKDDSKYRSGKKINIKDTQAGLRLNGHLNKYRIPSPTLHLPLAADLDYSKIPVMVKLEPQMTIASGVSAPKIITAIADTGQTFKQLVKGGNDDLRQDAIMEQVFEQVSELLKSNRSTRQRDLKIRTYRVLPLTSIAGVIEFVPNTIPLHEYLMPAHERYNPKDLKGAQCRKEIGEVQQQSIDVRVKKYRSVTERFHPVMRYFFMEKFTDPDEWFVKRNAYTRSTAAISILGHVLGLGDRHGHNILLDSESGEVVHIDLGVAFEMGRVLPVPELVPFRLTRDIVDGMGITKTEGIFRRCCEFTLEALRKEAYSIMTILDVLRYDPLYNWSISPVRLARLQEGQSALANADGERAKEAVNEPGEADRALTVVNKKLSKTLSVQATVSDLINQASDEKNLAVLYSGWAAYA</sequence>
<evidence type="ECO:0000256" key="17">
    <source>
        <dbReference type="ARBA" id="ARBA00025079"/>
    </source>
</evidence>
<dbReference type="GO" id="GO:0005524">
    <property type="term" value="F:ATP binding"/>
    <property type="evidence" value="ECO:0007669"/>
    <property type="project" value="UniProtKB-KW"/>
</dbReference>
<keyword evidence="15 20" id="KW-0779">Telomere</keyword>
<dbReference type="GO" id="GO:0005634">
    <property type="term" value="C:nucleus"/>
    <property type="evidence" value="ECO:0007669"/>
    <property type="project" value="UniProtKB-SubCell"/>
</dbReference>
<dbReference type="OMA" id="HACSVIR"/>
<dbReference type="GO" id="GO:0004674">
    <property type="term" value="F:protein serine/threonine kinase activity"/>
    <property type="evidence" value="ECO:0007669"/>
    <property type="project" value="UniProtKB-KW"/>
</dbReference>
<feature type="domain" description="FATC" evidence="24">
    <location>
        <begin position="2912"/>
        <end position="2944"/>
    </location>
</feature>
<dbReference type="Proteomes" id="UP000016922">
    <property type="component" value="Unassembled WGS sequence"/>
</dbReference>
<feature type="region of interest" description="Disordered" evidence="21">
    <location>
        <begin position="174"/>
        <end position="213"/>
    </location>
</feature>
<dbReference type="PROSITE" id="PS50290">
    <property type="entry name" value="PI3_4_KINASE_3"/>
    <property type="match status" value="1"/>
</dbReference>
<name>S3DEQ5_GLAL2</name>